<organism evidence="11 12">
    <name type="scientific">Meganyctiphanes norvegica</name>
    <name type="common">Northern krill</name>
    <name type="synonym">Thysanopoda norvegica</name>
    <dbReference type="NCBI Taxonomy" id="48144"/>
    <lineage>
        <taxon>Eukaryota</taxon>
        <taxon>Metazoa</taxon>
        <taxon>Ecdysozoa</taxon>
        <taxon>Arthropoda</taxon>
        <taxon>Crustacea</taxon>
        <taxon>Multicrustacea</taxon>
        <taxon>Malacostraca</taxon>
        <taxon>Eumalacostraca</taxon>
        <taxon>Eucarida</taxon>
        <taxon>Euphausiacea</taxon>
        <taxon>Euphausiidae</taxon>
        <taxon>Meganyctiphanes</taxon>
    </lineage>
</organism>
<name>A0AAV2SJ70_MEGNR</name>
<dbReference type="InterPro" id="IPR042307">
    <property type="entry name" value="Reeler_sf"/>
</dbReference>
<protein>
    <recommendedName>
        <fullName evidence="10">Reelin domain-containing protein</fullName>
    </recommendedName>
</protein>
<keyword evidence="6 9" id="KW-0732">Signal</keyword>
<feature type="domain" description="Reelin" evidence="10">
    <location>
        <begin position="12"/>
        <end position="157"/>
    </location>
</feature>
<keyword evidence="8" id="KW-0044">Antibiotic</keyword>
<feature type="signal peptide" evidence="9">
    <location>
        <begin position="1"/>
        <end position="17"/>
    </location>
</feature>
<evidence type="ECO:0000313" key="12">
    <source>
        <dbReference type="Proteomes" id="UP001497623"/>
    </source>
</evidence>
<comment type="subcellular location">
    <subcellularLocation>
        <location evidence="1">Secreted</location>
    </subcellularLocation>
</comment>
<evidence type="ECO:0000256" key="6">
    <source>
        <dbReference type="ARBA" id="ARBA00022729"/>
    </source>
</evidence>
<dbReference type="InterPro" id="IPR002861">
    <property type="entry name" value="Reeler_dom"/>
</dbReference>
<gene>
    <name evidence="11" type="ORF">MNOR_LOCUS37257</name>
</gene>
<comment type="similarity">
    <text evidence="2">Belongs to the insect defense protein family.</text>
</comment>
<dbReference type="GO" id="GO:0016020">
    <property type="term" value="C:membrane"/>
    <property type="evidence" value="ECO:0007669"/>
    <property type="project" value="TreeGrafter"/>
</dbReference>
<dbReference type="PROSITE" id="PS51019">
    <property type="entry name" value="REELIN"/>
    <property type="match status" value="1"/>
</dbReference>
<keyword evidence="12" id="KW-1185">Reference proteome</keyword>
<evidence type="ECO:0000256" key="8">
    <source>
        <dbReference type="ARBA" id="ARBA00023022"/>
    </source>
</evidence>
<proteinExistence type="inferred from homology"/>
<dbReference type="EMBL" id="CAXKWB010073666">
    <property type="protein sequence ID" value="CAL4197506.1"/>
    <property type="molecule type" value="Genomic_DNA"/>
</dbReference>
<accession>A0AAV2SJ70</accession>
<reference evidence="11 12" key="1">
    <citation type="submission" date="2024-05" db="EMBL/GenBank/DDBJ databases">
        <authorList>
            <person name="Wallberg A."/>
        </authorList>
    </citation>
    <scope>NUCLEOTIDE SEQUENCE [LARGE SCALE GENOMIC DNA]</scope>
</reference>
<dbReference type="Pfam" id="PF02014">
    <property type="entry name" value="Reeler"/>
    <property type="match status" value="1"/>
</dbReference>
<dbReference type="GO" id="GO:0042742">
    <property type="term" value="P:defense response to bacterium"/>
    <property type="evidence" value="ECO:0007669"/>
    <property type="project" value="UniProtKB-KW"/>
</dbReference>
<evidence type="ECO:0000259" key="10">
    <source>
        <dbReference type="PROSITE" id="PS51019"/>
    </source>
</evidence>
<dbReference type="InterPro" id="IPR051237">
    <property type="entry name" value="Ferric-chelate_Red/DefProt"/>
</dbReference>
<dbReference type="PANTHER" id="PTHR45828">
    <property type="entry name" value="CYTOCHROME B561/FERRIC REDUCTASE TRANSMEMBRANE"/>
    <property type="match status" value="1"/>
</dbReference>
<evidence type="ECO:0000256" key="2">
    <source>
        <dbReference type="ARBA" id="ARBA00008501"/>
    </source>
</evidence>
<comment type="caution">
    <text evidence="11">The sequence shown here is derived from an EMBL/GenBank/DDBJ whole genome shotgun (WGS) entry which is preliminary data.</text>
</comment>
<keyword evidence="7" id="KW-0391">Immunity</keyword>
<keyword evidence="4" id="KW-0929">Antimicrobial</keyword>
<dbReference type="GO" id="GO:0045087">
    <property type="term" value="P:innate immune response"/>
    <property type="evidence" value="ECO:0007669"/>
    <property type="project" value="UniProtKB-KW"/>
</dbReference>
<evidence type="ECO:0000256" key="9">
    <source>
        <dbReference type="SAM" id="SignalP"/>
    </source>
</evidence>
<dbReference type="CDD" id="cd08544">
    <property type="entry name" value="Reeler"/>
    <property type="match status" value="1"/>
</dbReference>
<dbReference type="Gene3D" id="2.60.40.4060">
    <property type="entry name" value="Reeler domain"/>
    <property type="match status" value="1"/>
</dbReference>
<dbReference type="GO" id="GO:0005576">
    <property type="term" value="C:extracellular region"/>
    <property type="evidence" value="ECO:0007669"/>
    <property type="project" value="UniProtKB-SubCell"/>
</dbReference>
<keyword evidence="3" id="KW-0964">Secreted</keyword>
<evidence type="ECO:0000256" key="4">
    <source>
        <dbReference type="ARBA" id="ARBA00022529"/>
    </source>
</evidence>
<dbReference type="AlphaFoldDB" id="A0AAV2SJ70"/>
<evidence type="ECO:0000256" key="7">
    <source>
        <dbReference type="ARBA" id="ARBA00022859"/>
    </source>
</evidence>
<sequence>MLRYSLILVGFLPLVLGYSNGGPGSACGNLLPQHHGMTVQRGTSLFSITLPGNTVQRGSETQLFLQGAGGETFKGFFVQGFEGTDGSSGVFQPSRNVQPRSCTGTENAATHTSPSEKSKVTLLWTAPNYATTVEFKSTVAVDKTTIHTNKPLSVNVV</sequence>
<evidence type="ECO:0000256" key="5">
    <source>
        <dbReference type="ARBA" id="ARBA00022588"/>
    </source>
</evidence>
<keyword evidence="5" id="KW-0399">Innate immunity</keyword>
<dbReference type="PANTHER" id="PTHR45828:SF9">
    <property type="entry name" value="CELL WALL INTEGRITY AND STRESS RESPONSE COMPONENT 4-LIKE-RELATED"/>
    <property type="match status" value="1"/>
</dbReference>
<evidence type="ECO:0000313" key="11">
    <source>
        <dbReference type="EMBL" id="CAL4197506.1"/>
    </source>
</evidence>
<dbReference type="Proteomes" id="UP001497623">
    <property type="component" value="Unassembled WGS sequence"/>
</dbReference>
<evidence type="ECO:0000256" key="3">
    <source>
        <dbReference type="ARBA" id="ARBA00022525"/>
    </source>
</evidence>
<evidence type="ECO:0000256" key="1">
    <source>
        <dbReference type="ARBA" id="ARBA00004613"/>
    </source>
</evidence>
<feature type="chain" id="PRO_5043785855" description="Reelin domain-containing protein" evidence="9">
    <location>
        <begin position="18"/>
        <end position="157"/>
    </location>
</feature>